<proteinExistence type="predicted"/>
<dbReference type="Proteomes" id="UP001420932">
    <property type="component" value="Unassembled WGS sequence"/>
</dbReference>
<organism evidence="1 2">
    <name type="scientific">Stephania yunnanensis</name>
    <dbReference type="NCBI Taxonomy" id="152371"/>
    <lineage>
        <taxon>Eukaryota</taxon>
        <taxon>Viridiplantae</taxon>
        <taxon>Streptophyta</taxon>
        <taxon>Embryophyta</taxon>
        <taxon>Tracheophyta</taxon>
        <taxon>Spermatophyta</taxon>
        <taxon>Magnoliopsida</taxon>
        <taxon>Ranunculales</taxon>
        <taxon>Menispermaceae</taxon>
        <taxon>Menispermoideae</taxon>
        <taxon>Cissampelideae</taxon>
        <taxon>Stephania</taxon>
    </lineage>
</organism>
<dbReference type="EMBL" id="JBBNAF010000007">
    <property type="protein sequence ID" value="KAK9127230.1"/>
    <property type="molecule type" value="Genomic_DNA"/>
</dbReference>
<evidence type="ECO:0000313" key="1">
    <source>
        <dbReference type="EMBL" id="KAK9127230.1"/>
    </source>
</evidence>
<comment type="caution">
    <text evidence="1">The sequence shown here is derived from an EMBL/GenBank/DDBJ whole genome shotgun (WGS) entry which is preliminary data.</text>
</comment>
<name>A0AAP0J5V1_9MAGN</name>
<accession>A0AAP0J5V1</accession>
<reference evidence="1 2" key="1">
    <citation type="submission" date="2024-01" db="EMBL/GenBank/DDBJ databases">
        <title>Genome assemblies of Stephania.</title>
        <authorList>
            <person name="Yang L."/>
        </authorList>
    </citation>
    <scope>NUCLEOTIDE SEQUENCE [LARGE SCALE GENOMIC DNA]</scope>
    <source>
        <strain evidence="1">YNDBR</strain>
        <tissue evidence="1">Leaf</tissue>
    </source>
</reference>
<keyword evidence="2" id="KW-1185">Reference proteome</keyword>
<dbReference type="AlphaFoldDB" id="A0AAP0J5V1"/>
<gene>
    <name evidence="1" type="ORF">Syun_016027</name>
</gene>
<sequence>MSLARASFHASKSDFAYATIWMSFDCYLIEFPYYRITLFHKSHIIATTIISITTAVFTTNKSPKQRSNEDRSYRLGTKPISAQHCFATPHPTSACNVSSIGFILAHCT</sequence>
<evidence type="ECO:0000313" key="2">
    <source>
        <dbReference type="Proteomes" id="UP001420932"/>
    </source>
</evidence>
<protein>
    <submittedName>
        <fullName evidence="1">Uncharacterized protein</fullName>
    </submittedName>
</protein>